<evidence type="ECO:0000313" key="2">
    <source>
        <dbReference type="Proteomes" id="UP000886501"/>
    </source>
</evidence>
<dbReference type="EMBL" id="MU118167">
    <property type="protein sequence ID" value="KAF9644012.1"/>
    <property type="molecule type" value="Genomic_DNA"/>
</dbReference>
<reference evidence="1" key="2">
    <citation type="journal article" date="2020" name="Nat. Commun.">
        <title>Large-scale genome sequencing of mycorrhizal fungi provides insights into the early evolution of symbiotic traits.</title>
        <authorList>
            <person name="Miyauchi S."/>
            <person name="Kiss E."/>
            <person name="Kuo A."/>
            <person name="Drula E."/>
            <person name="Kohler A."/>
            <person name="Sanchez-Garcia M."/>
            <person name="Morin E."/>
            <person name="Andreopoulos B."/>
            <person name="Barry K.W."/>
            <person name="Bonito G."/>
            <person name="Buee M."/>
            <person name="Carver A."/>
            <person name="Chen C."/>
            <person name="Cichocki N."/>
            <person name="Clum A."/>
            <person name="Culley D."/>
            <person name="Crous P.W."/>
            <person name="Fauchery L."/>
            <person name="Girlanda M."/>
            <person name="Hayes R.D."/>
            <person name="Keri Z."/>
            <person name="LaButti K."/>
            <person name="Lipzen A."/>
            <person name="Lombard V."/>
            <person name="Magnuson J."/>
            <person name="Maillard F."/>
            <person name="Murat C."/>
            <person name="Nolan M."/>
            <person name="Ohm R.A."/>
            <person name="Pangilinan J."/>
            <person name="Pereira M.F."/>
            <person name="Perotto S."/>
            <person name="Peter M."/>
            <person name="Pfister S."/>
            <person name="Riley R."/>
            <person name="Sitrit Y."/>
            <person name="Stielow J.B."/>
            <person name="Szollosi G."/>
            <person name="Zifcakova L."/>
            <person name="Stursova M."/>
            <person name="Spatafora J.W."/>
            <person name="Tedersoo L."/>
            <person name="Vaario L.M."/>
            <person name="Yamada A."/>
            <person name="Yan M."/>
            <person name="Wang P."/>
            <person name="Xu J."/>
            <person name="Bruns T."/>
            <person name="Baldrian P."/>
            <person name="Vilgalys R."/>
            <person name="Dunand C."/>
            <person name="Henrissat B."/>
            <person name="Grigoriev I.V."/>
            <person name="Hibbett D."/>
            <person name="Nagy L.G."/>
            <person name="Martin F.M."/>
        </authorList>
    </citation>
    <scope>NUCLEOTIDE SEQUENCE</scope>
    <source>
        <strain evidence="1">P2</strain>
    </source>
</reference>
<comment type="caution">
    <text evidence="1">The sequence shown here is derived from an EMBL/GenBank/DDBJ whole genome shotgun (WGS) entry which is preliminary data.</text>
</comment>
<protein>
    <submittedName>
        <fullName evidence="1">Uncharacterized protein</fullName>
    </submittedName>
</protein>
<accession>A0ACB6Z3B4</accession>
<sequence>MYVYGFTSCFYVYAVTEICTDDDAHEGQDLGNAVHIFVPIHNHWTMEAVLMTAARPEVTTLRCGGYMLLTQENKIPEIPPRWIFGREKHPLKRSYFCWRPFMNFFSASLTWVVRVCVIFGGYATGLPG</sequence>
<gene>
    <name evidence="1" type="ORF">BDM02DRAFT_1246556</name>
</gene>
<keyword evidence="2" id="KW-1185">Reference proteome</keyword>
<reference evidence="1" key="1">
    <citation type="submission" date="2019-10" db="EMBL/GenBank/DDBJ databases">
        <authorList>
            <consortium name="DOE Joint Genome Institute"/>
            <person name="Kuo A."/>
            <person name="Miyauchi S."/>
            <person name="Kiss E."/>
            <person name="Drula E."/>
            <person name="Kohler A."/>
            <person name="Sanchez-Garcia M."/>
            <person name="Andreopoulos B."/>
            <person name="Barry K.W."/>
            <person name="Bonito G."/>
            <person name="Buee M."/>
            <person name="Carver A."/>
            <person name="Chen C."/>
            <person name="Cichocki N."/>
            <person name="Clum A."/>
            <person name="Culley D."/>
            <person name="Crous P.W."/>
            <person name="Fauchery L."/>
            <person name="Girlanda M."/>
            <person name="Hayes R."/>
            <person name="Keri Z."/>
            <person name="Labutti K."/>
            <person name="Lipzen A."/>
            <person name="Lombard V."/>
            <person name="Magnuson J."/>
            <person name="Maillard F."/>
            <person name="Morin E."/>
            <person name="Murat C."/>
            <person name="Nolan M."/>
            <person name="Ohm R."/>
            <person name="Pangilinan J."/>
            <person name="Pereira M."/>
            <person name="Perotto S."/>
            <person name="Peter M."/>
            <person name="Riley R."/>
            <person name="Sitrit Y."/>
            <person name="Stielow B."/>
            <person name="Szollosi G."/>
            <person name="Zifcakova L."/>
            <person name="Stursova M."/>
            <person name="Spatafora J.W."/>
            <person name="Tedersoo L."/>
            <person name="Vaario L.-M."/>
            <person name="Yamada A."/>
            <person name="Yan M."/>
            <person name="Wang P."/>
            <person name="Xu J."/>
            <person name="Bruns T."/>
            <person name="Baldrian P."/>
            <person name="Vilgalys R."/>
            <person name="Henrissat B."/>
            <person name="Grigoriev I.V."/>
            <person name="Hibbett D."/>
            <person name="Nagy L.G."/>
            <person name="Martin F.M."/>
        </authorList>
    </citation>
    <scope>NUCLEOTIDE SEQUENCE</scope>
    <source>
        <strain evidence="1">P2</strain>
    </source>
</reference>
<organism evidence="1 2">
    <name type="scientific">Thelephora ganbajun</name>
    <name type="common">Ganba fungus</name>
    <dbReference type="NCBI Taxonomy" id="370292"/>
    <lineage>
        <taxon>Eukaryota</taxon>
        <taxon>Fungi</taxon>
        <taxon>Dikarya</taxon>
        <taxon>Basidiomycota</taxon>
        <taxon>Agaricomycotina</taxon>
        <taxon>Agaricomycetes</taxon>
        <taxon>Thelephorales</taxon>
        <taxon>Thelephoraceae</taxon>
        <taxon>Thelephora</taxon>
    </lineage>
</organism>
<dbReference type="Proteomes" id="UP000886501">
    <property type="component" value="Unassembled WGS sequence"/>
</dbReference>
<evidence type="ECO:0000313" key="1">
    <source>
        <dbReference type="EMBL" id="KAF9644012.1"/>
    </source>
</evidence>
<proteinExistence type="predicted"/>
<name>A0ACB6Z3B4_THEGA</name>